<organism evidence="3 4">
    <name type="scientific">Lucifera butyrica</name>
    <dbReference type="NCBI Taxonomy" id="1351585"/>
    <lineage>
        <taxon>Bacteria</taxon>
        <taxon>Bacillati</taxon>
        <taxon>Bacillota</taxon>
        <taxon>Negativicutes</taxon>
        <taxon>Veillonellales</taxon>
        <taxon>Veillonellaceae</taxon>
        <taxon>Lucifera</taxon>
    </lineage>
</organism>
<dbReference type="GO" id="GO:0000270">
    <property type="term" value="P:peptidoglycan metabolic process"/>
    <property type="evidence" value="ECO:0007669"/>
    <property type="project" value="TreeGrafter"/>
</dbReference>
<name>A0A498REH2_9FIRM</name>
<dbReference type="EMBL" id="UPPP01000116">
    <property type="protein sequence ID" value="VBB09337.1"/>
    <property type="molecule type" value="Genomic_DNA"/>
</dbReference>
<keyword evidence="1" id="KW-0472">Membrane</keyword>
<dbReference type="Pfam" id="PF02698">
    <property type="entry name" value="DUF218"/>
    <property type="match status" value="1"/>
</dbReference>
<evidence type="ECO:0000313" key="4">
    <source>
        <dbReference type="Proteomes" id="UP000277811"/>
    </source>
</evidence>
<reference evidence="3 4" key="1">
    <citation type="submission" date="2018-06" db="EMBL/GenBank/DDBJ databases">
        <authorList>
            <person name="Strepis N."/>
        </authorList>
    </citation>
    <scope>NUCLEOTIDE SEQUENCE [LARGE SCALE GENOMIC DNA]</scope>
    <source>
        <strain evidence="3">LUCI</strain>
    </source>
</reference>
<dbReference type="CDD" id="cd06259">
    <property type="entry name" value="YdcF-like"/>
    <property type="match status" value="1"/>
</dbReference>
<keyword evidence="4" id="KW-1185">Reference proteome</keyword>
<dbReference type="OrthoDB" id="9782395at2"/>
<evidence type="ECO:0000259" key="2">
    <source>
        <dbReference type="Pfam" id="PF02698"/>
    </source>
</evidence>
<keyword evidence="1" id="KW-1133">Transmembrane helix</keyword>
<dbReference type="GO" id="GO:0005886">
    <property type="term" value="C:plasma membrane"/>
    <property type="evidence" value="ECO:0007669"/>
    <property type="project" value="TreeGrafter"/>
</dbReference>
<dbReference type="Gene3D" id="3.40.50.620">
    <property type="entry name" value="HUPs"/>
    <property type="match status" value="1"/>
</dbReference>
<feature type="transmembrane region" description="Helical" evidence="1">
    <location>
        <begin position="12"/>
        <end position="31"/>
    </location>
</feature>
<dbReference type="InterPro" id="IPR003848">
    <property type="entry name" value="DUF218"/>
</dbReference>
<gene>
    <name evidence="3" type="ORF">LUCI_4627</name>
</gene>
<dbReference type="PANTHER" id="PTHR30336:SF4">
    <property type="entry name" value="ENVELOPE BIOGENESIS FACTOR ELYC"/>
    <property type="match status" value="1"/>
</dbReference>
<protein>
    <recommendedName>
        <fullName evidence="2">DUF218 domain-containing protein</fullName>
    </recommendedName>
</protein>
<feature type="transmembrane region" description="Helical" evidence="1">
    <location>
        <begin position="37"/>
        <end position="61"/>
    </location>
</feature>
<dbReference type="Proteomes" id="UP000277811">
    <property type="component" value="Unassembled WGS sequence"/>
</dbReference>
<evidence type="ECO:0000313" key="3">
    <source>
        <dbReference type="EMBL" id="VBB09337.1"/>
    </source>
</evidence>
<dbReference type="AlphaFoldDB" id="A0A498REH2"/>
<dbReference type="InterPro" id="IPR051599">
    <property type="entry name" value="Cell_Envelope_Assoc"/>
</dbReference>
<proteinExistence type="predicted"/>
<sequence>MLYFIKLMYQAFLLPPGIFIFTLLGIGLWLWHKKEPGWRLVIVATCIFYLFTTNFMASLLLRPLEQRYIPPAQPAGDVIVVLGAGALADVPNVNGTGQVSDYAANRLLTCLQLYHRLGVPIIVSGGKVFQSSGNEAEISRTTLVGAGVPADKILMEKESLNTTQNAQYIARILKSRGFTRPILVTSAFHMPRAVAQFEKVQVAVTPYPADYQSNRRLYLTIFDFIPSADALDKISLAWKEYLGLLAVRWY</sequence>
<dbReference type="PANTHER" id="PTHR30336">
    <property type="entry name" value="INNER MEMBRANE PROTEIN, PROBABLE PERMEASE"/>
    <property type="match status" value="1"/>
</dbReference>
<keyword evidence="1" id="KW-0812">Transmembrane</keyword>
<evidence type="ECO:0000256" key="1">
    <source>
        <dbReference type="SAM" id="Phobius"/>
    </source>
</evidence>
<dbReference type="RefSeq" id="WP_122630128.1">
    <property type="nucleotide sequence ID" value="NZ_UPPP01000116.1"/>
</dbReference>
<accession>A0A498REH2</accession>
<feature type="domain" description="DUF218" evidence="2">
    <location>
        <begin position="77"/>
        <end position="243"/>
    </location>
</feature>
<dbReference type="GO" id="GO:0043164">
    <property type="term" value="P:Gram-negative-bacterium-type cell wall biogenesis"/>
    <property type="evidence" value="ECO:0007669"/>
    <property type="project" value="TreeGrafter"/>
</dbReference>
<dbReference type="InterPro" id="IPR014729">
    <property type="entry name" value="Rossmann-like_a/b/a_fold"/>
</dbReference>